<keyword evidence="3 5" id="KW-1133">Transmembrane helix</keyword>
<keyword evidence="2 5" id="KW-0812">Transmembrane</keyword>
<evidence type="ECO:0000313" key="6">
    <source>
        <dbReference type="EMBL" id="UWP60635.1"/>
    </source>
</evidence>
<comment type="subcellular location">
    <subcellularLocation>
        <location evidence="1">Membrane</location>
        <topology evidence="1">Multi-pass membrane protein</topology>
    </subcellularLocation>
</comment>
<feature type="transmembrane region" description="Helical" evidence="5">
    <location>
        <begin position="401"/>
        <end position="425"/>
    </location>
</feature>
<name>A0ABY5VL86_9FIRM</name>
<evidence type="ECO:0000256" key="1">
    <source>
        <dbReference type="ARBA" id="ARBA00004141"/>
    </source>
</evidence>
<feature type="transmembrane region" description="Helical" evidence="5">
    <location>
        <begin position="169"/>
        <end position="188"/>
    </location>
</feature>
<feature type="transmembrane region" description="Helical" evidence="5">
    <location>
        <begin position="6"/>
        <end position="23"/>
    </location>
</feature>
<evidence type="ECO:0000256" key="2">
    <source>
        <dbReference type="ARBA" id="ARBA00022692"/>
    </source>
</evidence>
<feature type="transmembrane region" description="Helical" evidence="5">
    <location>
        <begin position="287"/>
        <end position="307"/>
    </location>
</feature>
<organism evidence="6 7">
    <name type="scientific">Ruminococcus gauvreauii</name>
    <dbReference type="NCBI Taxonomy" id="438033"/>
    <lineage>
        <taxon>Bacteria</taxon>
        <taxon>Bacillati</taxon>
        <taxon>Bacillota</taxon>
        <taxon>Clostridia</taxon>
        <taxon>Eubacteriales</taxon>
        <taxon>Oscillospiraceae</taxon>
        <taxon>Ruminococcus</taxon>
    </lineage>
</organism>
<keyword evidence="4 5" id="KW-0472">Membrane</keyword>
<evidence type="ECO:0000313" key="7">
    <source>
        <dbReference type="Proteomes" id="UP001060164"/>
    </source>
</evidence>
<feature type="transmembrane region" description="Helical" evidence="5">
    <location>
        <begin position="208"/>
        <end position="234"/>
    </location>
</feature>
<protein>
    <submittedName>
        <fullName evidence="6">DASS family sodium-coupled anion symporter</fullName>
    </submittedName>
</protein>
<feature type="transmembrane region" description="Helical" evidence="5">
    <location>
        <begin position="107"/>
        <end position="133"/>
    </location>
</feature>
<feature type="transmembrane region" description="Helical" evidence="5">
    <location>
        <begin position="73"/>
        <end position="95"/>
    </location>
</feature>
<evidence type="ECO:0000256" key="4">
    <source>
        <dbReference type="ARBA" id="ARBA00023136"/>
    </source>
</evidence>
<dbReference type="EMBL" id="CP102290">
    <property type="protein sequence ID" value="UWP60635.1"/>
    <property type="molecule type" value="Genomic_DNA"/>
</dbReference>
<evidence type="ECO:0000256" key="5">
    <source>
        <dbReference type="SAM" id="Phobius"/>
    </source>
</evidence>
<accession>A0ABY5VL86</accession>
<dbReference type="Pfam" id="PF00939">
    <property type="entry name" value="Na_sulph_symp"/>
    <property type="match status" value="1"/>
</dbReference>
<feature type="transmembrane region" description="Helical" evidence="5">
    <location>
        <begin position="314"/>
        <end position="332"/>
    </location>
</feature>
<dbReference type="RefSeq" id="WP_028530445.1">
    <property type="nucleotide sequence ID" value="NZ_CABLBR010000002.1"/>
</dbReference>
<dbReference type="InterPro" id="IPR001898">
    <property type="entry name" value="SLC13A/DASS"/>
</dbReference>
<feature type="transmembrane region" description="Helical" evidence="5">
    <location>
        <begin position="352"/>
        <end position="370"/>
    </location>
</feature>
<feature type="transmembrane region" description="Helical" evidence="5">
    <location>
        <begin position="437"/>
        <end position="462"/>
    </location>
</feature>
<reference evidence="6" key="1">
    <citation type="journal article" date="2022" name="Cell">
        <title>Design, construction, and in vivo augmentation of a complex gut microbiome.</title>
        <authorList>
            <person name="Cheng A.G."/>
            <person name="Ho P.Y."/>
            <person name="Aranda-Diaz A."/>
            <person name="Jain S."/>
            <person name="Yu F.B."/>
            <person name="Meng X."/>
            <person name="Wang M."/>
            <person name="Iakiviak M."/>
            <person name="Nagashima K."/>
            <person name="Zhao A."/>
            <person name="Murugkar P."/>
            <person name="Patil A."/>
            <person name="Atabakhsh K."/>
            <person name="Weakley A."/>
            <person name="Yan J."/>
            <person name="Brumbaugh A.R."/>
            <person name="Higginbottom S."/>
            <person name="Dimas A."/>
            <person name="Shiver A.L."/>
            <person name="Deutschbauer A."/>
            <person name="Neff N."/>
            <person name="Sonnenburg J.L."/>
            <person name="Huang K.C."/>
            <person name="Fischbach M.A."/>
        </authorList>
    </citation>
    <scope>NUCLEOTIDE SEQUENCE</scope>
    <source>
        <strain evidence="6">DSM 19829</strain>
    </source>
</reference>
<dbReference type="Proteomes" id="UP001060164">
    <property type="component" value="Chromosome"/>
</dbReference>
<keyword evidence="7" id="KW-1185">Reference proteome</keyword>
<proteinExistence type="predicted"/>
<sequence>MRRTQIAGAILACAVLVGMFFVPESIGLGREGINTLGVLIAIIIALVTEPLPLGIVCMLGVPMMVVFGTVPNIGQALSGYTNHILFFVLVSFGISEAIAKVPLSKRLLVLLIKLFGTKTKNILLALMLCAAVLSSIMSNVATTAVFVTVVLSFLNVYEDKETRSRSGKAFMIGLPIASMIGGMMTPAGSPLNMLGMDFLIESGTRISFVQWMCIGIPIALISLFAAWQLISFVFKPAEIGDDKVKAYITSLNIPKKFDFHEKYVSVIILCTFTLWVLSSWIPALNITVVGTIAFAFLFLPGIEVLNWKDYTRTVSWASFFLIGTMMSLGNALKVNGVSEWLVDLLFSSQIDLPLVLLVAVICLIVFLLLIPIPIGPALISMLGGSFLSMAGAWGISPTLLIMPLTICASCCFLLPLDTVPLLTYATGYYKMGEVPKVSIPIQIVITLCVSIWVPVALGFLGFL</sequence>
<gene>
    <name evidence="6" type="ORF">NQ502_06280</name>
</gene>
<evidence type="ECO:0000256" key="3">
    <source>
        <dbReference type="ARBA" id="ARBA00022989"/>
    </source>
</evidence>
<dbReference type="PANTHER" id="PTHR10283">
    <property type="entry name" value="SOLUTE CARRIER FAMILY 13 MEMBER"/>
    <property type="match status" value="1"/>
</dbReference>
<feature type="transmembrane region" description="Helical" evidence="5">
    <location>
        <begin position="35"/>
        <end position="61"/>
    </location>
</feature>
<dbReference type="NCBIfam" id="TIGR00785">
    <property type="entry name" value="dass"/>
    <property type="match status" value="1"/>
</dbReference>